<accession>A0A9P3F9A0</accession>
<dbReference type="Pfam" id="PF08241">
    <property type="entry name" value="Methyltransf_11"/>
    <property type="match status" value="1"/>
</dbReference>
<gene>
    <name evidence="2" type="ORF">Aspvir_001991</name>
</gene>
<comment type="caution">
    <text evidence="2">The sequence shown here is derived from an EMBL/GenBank/DDBJ whole genome shotgun (WGS) entry which is preliminary data.</text>
</comment>
<dbReference type="GeneID" id="66929973"/>
<dbReference type="CDD" id="cd02440">
    <property type="entry name" value="AdoMet_MTases"/>
    <property type="match status" value="1"/>
</dbReference>
<dbReference type="OrthoDB" id="66144at2759"/>
<dbReference type="GO" id="GO:0008757">
    <property type="term" value="F:S-adenosylmethionine-dependent methyltransferase activity"/>
    <property type="evidence" value="ECO:0007669"/>
    <property type="project" value="InterPro"/>
</dbReference>
<dbReference type="InterPro" id="IPR013216">
    <property type="entry name" value="Methyltransf_11"/>
</dbReference>
<dbReference type="RefSeq" id="XP_043129529.1">
    <property type="nucleotide sequence ID" value="XM_043273594.1"/>
</dbReference>
<dbReference type="Proteomes" id="UP000710440">
    <property type="component" value="Unassembled WGS sequence"/>
</dbReference>
<protein>
    <recommendedName>
        <fullName evidence="1">Methyltransferase type 11 domain-containing protein</fullName>
    </recommendedName>
</protein>
<dbReference type="PANTHER" id="PTHR43861">
    <property type="entry name" value="TRANS-ACONITATE 2-METHYLTRANSFERASE-RELATED"/>
    <property type="match status" value="1"/>
</dbReference>
<evidence type="ECO:0000259" key="1">
    <source>
        <dbReference type="Pfam" id="PF08241"/>
    </source>
</evidence>
<proteinExistence type="predicted"/>
<dbReference type="InterPro" id="IPR029063">
    <property type="entry name" value="SAM-dependent_MTases_sf"/>
</dbReference>
<sequence length="265" mass="29580">MTTTAQYDDPAFFAKYSQLPRDAVRLKNALQWPTISRNIGQVTNQTVLDLGCGFGQFCGWASENGAASVHGIDASVKMLEKARELNNAENITYEHGDLDFSLKHPNSTALKLRENAYDIVHSRLVFHYLENIAATFAAIYKALKPGGRFVFSVQHPIFTAPQTPNWGVRKDGGTPFWEVESYGSEGPRMIDFLGHPIRAYHRTTETYISLLLENGFMLVDFKECIYPPGTVPETHPDYGKEGHRPVFLVLAARKVHVPSSGSNGY</sequence>
<dbReference type="Gene3D" id="3.40.50.150">
    <property type="entry name" value="Vaccinia Virus protein VP39"/>
    <property type="match status" value="1"/>
</dbReference>
<dbReference type="SUPFAM" id="SSF53335">
    <property type="entry name" value="S-adenosyl-L-methionine-dependent methyltransferases"/>
    <property type="match status" value="1"/>
</dbReference>
<organism evidence="2 3">
    <name type="scientific">Aspergillus viridinutans</name>
    <dbReference type="NCBI Taxonomy" id="75553"/>
    <lineage>
        <taxon>Eukaryota</taxon>
        <taxon>Fungi</taxon>
        <taxon>Dikarya</taxon>
        <taxon>Ascomycota</taxon>
        <taxon>Pezizomycotina</taxon>
        <taxon>Eurotiomycetes</taxon>
        <taxon>Eurotiomycetidae</taxon>
        <taxon>Eurotiales</taxon>
        <taxon>Aspergillaceae</taxon>
        <taxon>Aspergillus</taxon>
        <taxon>Aspergillus subgen. Fumigati</taxon>
    </lineage>
</organism>
<dbReference type="EMBL" id="BOPL01000010">
    <property type="protein sequence ID" value="GIK06343.1"/>
    <property type="molecule type" value="Genomic_DNA"/>
</dbReference>
<feature type="domain" description="Methyltransferase type 11" evidence="1">
    <location>
        <begin position="48"/>
        <end position="151"/>
    </location>
</feature>
<evidence type="ECO:0000313" key="3">
    <source>
        <dbReference type="Proteomes" id="UP000710440"/>
    </source>
</evidence>
<reference evidence="2 3" key="1">
    <citation type="submission" date="2021-02" db="EMBL/GenBank/DDBJ databases">
        <title>Pan-genome distribution and transcriptional activeness of fungal secondary metabolism genes in Aspergillus section Fumigati.</title>
        <authorList>
            <person name="Takahashi H."/>
            <person name="Umemura M."/>
            <person name="Ninomiya A."/>
            <person name="Kusuya Y."/>
            <person name="Urayama S."/>
            <person name="Shimizu M."/>
            <person name="Watanabe A."/>
            <person name="Kamei K."/>
            <person name="Yaguchi T."/>
            <person name="Hagiwara D."/>
        </authorList>
    </citation>
    <scope>NUCLEOTIDE SEQUENCE [LARGE SCALE GENOMIC DNA]</scope>
    <source>
        <strain evidence="2 3">IFM 47045</strain>
    </source>
</reference>
<dbReference type="PANTHER" id="PTHR43861:SF1">
    <property type="entry name" value="TRANS-ACONITATE 2-METHYLTRANSFERASE"/>
    <property type="match status" value="1"/>
</dbReference>
<dbReference type="AlphaFoldDB" id="A0A9P3F9A0"/>
<keyword evidence="3" id="KW-1185">Reference proteome</keyword>
<evidence type="ECO:0000313" key="2">
    <source>
        <dbReference type="EMBL" id="GIK06343.1"/>
    </source>
</evidence>
<name>A0A9P3F9A0_ASPVI</name>